<gene>
    <name evidence="1" type="ORF">GGR03_002244</name>
</gene>
<protein>
    <submittedName>
        <fullName evidence="1">Uncharacterized protein</fullName>
    </submittedName>
</protein>
<dbReference type="Proteomes" id="UP000588647">
    <property type="component" value="Unassembled WGS sequence"/>
</dbReference>
<dbReference type="EMBL" id="JACIEM010000002">
    <property type="protein sequence ID" value="MBB4003169.1"/>
    <property type="molecule type" value="Genomic_DNA"/>
</dbReference>
<dbReference type="RefSeq" id="WP_183207896.1">
    <property type="nucleotide sequence ID" value="NZ_JAAAMM010000002.1"/>
</dbReference>
<name>A0A7W6MPQ9_9HYPH</name>
<dbReference type="AlphaFoldDB" id="A0A7W6MPQ9"/>
<reference evidence="1 2" key="1">
    <citation type="submission" date="2020-08" db="EMBL/GenBank/DDBJ databases">
        <title>Genomic Encyclopedia of Type Strains, Phase IV (KMG-IV): sequencing the most valuable type-strain genomes for metagenomic binning, comparative biology and taxonomic classification.</title>
        <authorList>
            <person name="Goeker M."/>
        </authorList>
    </citation>
    <scope>NUCLEOTIDE SEQUENCE [LARGE SCALE GENOMIC DNA]</scope>
    <source>
        <strain evidence="1 2">DSM 103570</strain>
    </source>
</reference>
<accession>A0A7W6MPQ9</accession>
<evidence type="ECO:0000313" key="1">
    <source>
        <dbReference type="EMBL" id="MBB4003169.1"/>
    </source>
</evidence>
<organism evidence="1 2">
    <name type="scientific">Aurantimonas endophytica</name>
    <dbReference type="NCBI Taxonomy" id="1522175"/>
    <lineage>
        <taxon>Bacteria</taxon>
        <taxon>Pseudomonadati</taxon>
        <taxon>Pseudomonadota</taxon>
        <taxon>Alphaproteobacteria</taxon>
        <taxon>Hyphomicrobiales</taxon>
        <taxon>Aurantimonadaceae</taxon>
        <taxon>Aurantimonas</taxon>
    </lineage>
</organism>
<comment type="caution">
    <text evidence="1">The sequence shown here is derived from an EMBL/GenBank/DDBJ whole genome shotgun (WGS) entry which is preliminary data.</text>
</comment>
<evidence type="ECO:0000313" key="2">
    <source>
        <dbReference type="Proteomes" id="UP000588647"/>
    </source>
</evidence>
<keyword evidence="2" id="KW-1185">Reference proteome</keyword>
<proteinExistence type="predicted"/>
<sequence>MSALTVGGSTGIDYRSIAAIDAAAKWLAAQKEAPHPLVHCLWQQIARHSQDAWIAAREAASLRSRRL</sequence>